<evidence type="ECO:0000313" key="9">
    <source>
        <dbReference type="Proteomes" id="UP000317839"/>
    </source>
</evidence>
<evidence type="ECO:0000256" key="5">
    <source>
        <dbReference type="ARBA" id="ARBA00023163"/>
    </source>
</evidence>
<dbReference type="PANTHER" id="PTHR43133:SF8">
    <property type="entry name" value="RNA POLYMERASE SIGMA FACTOR HI_1459-RELATED"/>
    <property type="match status" value="1"/>
</dbReference>
<dbReference type="Pfam" id="PF08281">
    <property type="entry name" value="Sigma70_r4_2"/>
    <property type="match status" value="1"/>
</dbReference>
<dbReference type="NCBIfam" id="TIGR02937">
    <property type="entry name" value="sigma70-ECF"/>
    <property type="match status" value="1"/>
</dbReference>
<dbReference type="InterPro" id="IPR013249">
    <property type="entry name" value="RNA_pol_sigma70_r4_t2"/>
</dbReference>
<keyword evidence="3" id="KW-0731">Sigma factor</keyword>
<keyword evidence="9" id="KW-1185">Reference proteome</keyword>
<evidence type="ECO:0000256" key="2">
    <source>
        <dbReference type="ARBA" id="ARBA00023015"/>
    </source>
</evidence>
<dbReference type="Gene3D" id="1.10.1740.10">
    <property type="match status" value="1"/>
</dbReference>
<dbReference type="InterPro" id="IPR013325">
    <property type="entry name" value="RNA_pol_sigma_r2"/>
</dbReference>
<dbReference type="SUPFAM" id="SSF88659">
    <property type="entry name" value="Sigma3 and sigma4 domains of RNA polymerase sigma factors"/>
    <property type="match status" value="1"/>
</dbReference>
<comment type="caution">
    <text evidence="8">The sequence shown here is derived from an EMBL/GenBank/DDBJ whole genome shotgun (WGS) entry which is preliminary data.</text>
</comment>
<dbReference type="Gene3D" id="1.10.10.10">
    <property type="entry name" value="Winged helix-like DNA-binding domain superfamily/Winged helix DNA-binding domain"/>
    <property type="match status" value="1"/>
</dbReference>
<dbReference type="InterPro" id="IPR007627">
    <property type="entry name" value="RNA_pol_sigma70_r2"/>
</dbReference>
<keyword evidence="2" id="KW-0805">Transcription regulation</keyword>
<keyword evidence="4" id="KW-0238">DNA-binding</keyword>
<dbReference type="SUPFAM" id="SSF88946">
    <property type="entry name" value="Sigma2 domain of RNA polymerase sigma factors"/>
    <property type="match status" value="1"/>
</dbReference>
<dbReference type="EMBL" id="VIKR01000007">
    <property type="protein sequence ID" value="TQV71057.1"/>
    <property type="molecule type" value="Genomic_DNA"/>
</dbReference>
<feature type="domain" description="RNA polymerase sigma-70 region 2" evidence="6">
    <location>
        <begin position="15"/>
        <end position="80"/>
    </location>
</feature>
<accession>A0A545T1F5</accession>
<protein>
    <submittedName>
        <fullName evidence="8">Sigma-70 family RNA polymerase sigma factor</fullName>
    </submittedName>
</protein>
<dbReference type="InterPro" id="IPR013324">
    <property type="entry name" value="RNA_pol_sigma_r3/r4-like"/>
</dbReference>
<evidence type="ECO:0000256" key="4">
    <source>
        <dbReference type="ARBA" id="ARBA00023125"/>
    </source>
</evidence>
<dbReference type="GO" id="GO:0006352">
    <property type="term" value="P:DNA-templated transcription initiation"/>
    <property type="evidence" value="ECO:0007669"/>
    <property type="project" value="InterPro"/>
</dbReference>
<proteinExistence type="inferred from homology"/>
<evidence type="ECO:0000313" key="8">
    <source>
        <dbReference type="EMBL" id="TQV71057.1"/>
    </source>
</evidence>
<organism evidence="8 9">
    <name type="scientific">Aliikangiella marina</name>
    <dbReference type="NCBI Taxonomy" id="1712262"/>
    <lineage>
        <taxon>Bacteria</taxon>
        <taxon>Pseudomonadati</taxon>
        <taxon>Pseudomonadota</taxon>
        <taxon>Gammaproteobacteria</taxon>
        <taxon>Oceanospirillales</taxon>
        <taxon>Pleioneaceae</taxon>
        <taxon>Aliikangiella</taxon>
    </lineage>
</organism>
<evidence type="ECO:0000256" key="3">
    <source>
        <dbReference type="ARBA" id="ARBA00023082"/>
    </source>
</evidence>
<evidence type="ECO:0000259" key="6">
    <source>
        <dbReference type="Pfam" id="PF04542"/>
    </source>
</evidence>
<dbReference type="AlphaFoldDB" id="A0A545T1F5"/>
<dbReference type="RefSeq" id="WP_142944274.1">
    <property type="nucleotide sequence ID" value="NZ_VIKR01000007.1"/>
</dbReference>
<dbReference type="CDD" id="cd06171">
    <property type="entry name" value="Sigma70_r4"/>
    <property type="match status" value="1"/>
</dbReference>
<evidence type="ECO:0000256" key="1">
    <source>
        <dbReference type="ARBA" id="ARBA00010641"/>
    </source>
</evidence>
<dbReference type="InterPro" id="IPR014284">
    <property type="entry name" value="RNA_pol_sigma-70_dom"/>
</dbReference>
<dbReference type="GO" id="GO:0016987">
    <property type="term" value="F:sigma factor activity"/>
    <property type="evidence" value="ECO:0007669"/>
    <property type="project" value="UniProtKB-KW"/>
</dbReference>
<dbReference type="Pfam" id="PF04542">
    <property type="entry name" value="Sigma70_r2"/>
    <property type="match status" value="1"/>
</dbReference>
<reference evidence="8 9" key="1">
    <citation type="submission" date="2019-06" db="EMBL/GenBank/DDBJ databases">
        <title>Draft genome of Aliikangiella marina GYP-15.</title>
        <authorList>
            <person name="Wang G."/>
        </authorList>
    </citation>
    <scope>NUCLEOTIDE SEQUENCE [LARGE SCALE GENOMIC DNA]</scope>
    <source>
        <strain evidence="8 9">GYP-15</strain>
    </source>
</reference>
<dbReference type="OrthoDB" id="9797134at2"/>
<gene>
    <name evidence="8" type="ORF">FLL45_22280</name>
</gene>
<sequence length="178" mass="20381">MDPILVKNKIAELAKIHGRLVFNTAYRVIGDIQRAEDITQDIFIKLFSNRALLEGNVRNWAAYLTTLTTRTSLDLLRKLKVRHEDNNRQAYEPTEAIDTTLNPEQQFSLNQDIEVFRHHLSELSSQEAQVIILRFLHEFTYQEIAEQLEISSSLVGVTLKRGIEKINLKVANPQLAGA</sequence>
<dbReference type="PANTHER" id="PTHR43133">
    <property type="entry name" value="RNA POLYMERASE ECF-TYPE SIGMA FACTO"/>
    <property type="match status" value="1"/>
</dbReference>
<name>A0A545T1F5_9GAMM</name>
<dbReference type="Proteomes" id="UP000317839">
    <property type="component" value="Unassembled WGS sequence"/>
</dbReference>
<dbReference type="InterPro" id="IPR039425">
    <property type="entry name" value="RNA_pol_sigma-70-like"/>
</dbReference>
<keyword evidence="5" id="KW-0804">Transcription</keyword>
<comment type="similarity">
    <text evidence="1">Belongs to the sigma-70 factor family. ECF subfamily.</text>
</comment>
<dbReference type="GO" id="GO:0003677">
    <property type="term" value="F:DNA binding"/>
    <property type="evidence" value="ECO:0007669"/>
    <property type="project" value="UniProtKB-KW"/>
</dbReference>
<dbReference type="InterPro" id="IPR036388">
    <property type="entry name" value="WH-like_DNA-bd_sf"/>
</dbReference>
<evidence type="ECO:0000259" key="7">
    <source>
        <dbReference type="Pfam" id="PF08281"/>
    </source>
</evidence>
<feature type="domain" description="RNA polymerase sigma factor 70 region 4 type 2" evidence="7">
    <location>
        <begin position="120"/>
        <end position="166"/>
    </location>
</feature>